<evidence type="ECO:0000313" key="3">
    <source>
        <dbReference type="EMBL" id="KIM69971.1"/>
    </source>
</evidence>
<dbReference type="InterPro" id="IPR000719">
    <property type="entry name" value="Prot_kinase_dom"/>
</dbReference>
<feature type="domain" description="Protein kinase" evidence="2">
    <location>
        <begin position="27"/>
        <end position="302"/>
    </location>
</feature>
<keyword evidence="4" id="KW-1185">Reference proteome</keyword>
<dbReference type="InterPro" id="IPR051681">
    <property type="entry name" value="Ser/Thr_Kinases-Pseudokinases"/>
</dbReference>
<dbReference type="PRINTS" id="PR00109">
    <property type="entry name" value="TYRKINASE"/>
</dbReference>
<dbReference type="InterPro" id="IPR011009">
    <property type="entry name" value="Kinase-like_dom_sf"/>
</dbReference>
<accession>A0A0C3EQ37</accession>
<reference evidence="4" key="2">
    <citation type="submission" date="2015-01" db="EMBL/GenBank/DDBJ databases">
        <title>Evolutionary Origins and Diversification of the Mycorrhizal Mutualists.</title>
        <authorList>
            <consortium name="DOE Joint Genome Institute"/>
            <consortium name="Mycorrhizal Genomics Consortium"/>
            <person name="Kohler A."/>
            <person name="Kuo A."/>
            <person name="Nagy L.G."/>
            <person name="Floudas D."/>
            <person name="Copeland A."/>
            <person name="Barry K.W."/>
            <person name="Cichocki N."/>
            <person name="Veneault-Fourrey C."/>
            <person name="LaButti K."/>
            <person name="Lindquist E.A."/>
            <person name="Lipzen A."/>
            <person name="Lundell T."/>
            <person name="Morin E."/>
            <person name="Murat C."/>
            <person name="Riley R."/>
            <person name="Ohm R."/>
            <person name="Sun H."/>
            <person name="Tunlid A."/>
            <person name="Henrissat B."/>
            <person name="Grigoriev I.V."/>
            <person name="Hibbett D.S."/>
            <person name="Martin F."/>
        </authorList>
    </citation>
    <scope>NUCLEOTIDE SEQUENCE [LARGE SCALE GENOMIC DNA]</scope>
    <source>
        <strain evidence="4">Foug A</strain>
    </source>
</reference>
<organism evidence="3 4">
    <name type="scientific">Scleroderma citrinum Foug A</name>
    <dbReference type="NCBI Taxonomy" id="1036808"/>
    <lineage>
        <taxon>Eukaryota</taxon>
        <taxon>Fungi</taxon>
        <taxon>Dikarya</taxon>
        <taxon>Basidiomycota</taxon>
        <taxon>Agaricomycotina</taxon>
        <taxon>Agaricomycetes</taxon>
        <taxon>Agaricomycetidae</taxon>
        <taxon>Boletales</taxon>
        <taxon>Sclerodermatineae</taxon>
        <taxon>Sclerodermataceae</taxon>
        <taxon>Scleroderma</taxon>
    </lineage>
</organism>
<name>A0A0C3EQ37_9AGAM</name>
<dbReference type="SUPFAM" id="SSF56112">
    <property type="entry name" value="Protein kinase-like (PK-like)"/>
    <property type="match status" value="1"/>
</dbReference>
<evidence type="ECO:0000256" key="1">
    <source>
        <dbReference type="SAM" id="Phobius"/>
    </source>
</evidence>
<keyword evidence="1" id="KW-1133">Transmembrane helix</keyword>
<dbReference type="PROSITE" id="PS50011">
    <property type="entry name" value="PROTEIN_KINASE_DOM"/>
    <property type="match status" value="1"/>
</dbReference>
<reference evidence="3 4" key="1">
    <citation type="submission" date="2014-04" db="EMBL/GenBank/DDBJ databases">
        <authorList>
            <consortium name="DOE Joint Genome Institute"/>
            <person name="Kuo A."/>
            <person name="Kohler A."/>
            <person name="Nagy L.G."/>
            <person name="Floudas D."/>
            <person name="Copeland A."/>
            <person name="Barry K.W."/>
            <person name="Cichocki N."/>
            <person name="Veneault-Fourrey C."/>
            <person name="LaButti K."/>
            <person name="Lindquist E.A."/>
            <person name="Lipzen A."/>
            <person name="Lundell T."/>
            <person name="Morin E."/>
            <person name="Murat C."/>
            <person name="Sun H."/>
            <person name="Tunlid A."/>
            <person name="Henrissat B."/>
            <person name="Grigoriev I.V."/>
            <person name="Hibbett D.S."/>
            <person name="Martin F."/>
            <person name="Nordberg H.P."/>
            <person name="Cantor M.N."/>
            <person name="Hua S.X."/>
        </authorList>
    </citation>
    <scope>NUCLEOTIDE SEQUENCE [LARGE SCALE GENOMIC DNA]</scope>
    <source>
        <strain evidence="3 4">Foug A</strain>
    </source>
</reference>
<dbReference type="Proteomes" id="UP000053989">
    <property type="component" value="Unassembled WGS sequence"/>
</dbReference>
<dbReference type="Gene3D" id="1.10.510.10">
    <property type="entry name" value="Transferase(Phosphotransferase) domain 1"/>
    <property type="match status" value="1"/>
</dbReference>
<dbReference type="PANTHER" id="PTHR44329">
    <property type="entry name" value="SERINE/THREONINE-PROTEIN KINASE TNNI3K-RELATED"/>
    <property type="match status" value="1"/>
</dbReference>
<evidence type="ECO:0000313" key="4">
    <source>
        <dbReference type="Proteomes" id="UP000053989"/>
    </source>
</evidence>
<keyword evidence="1" id="KW-0812">Transmembrane</keyword>
<feature type="transmembrane region" description="Helical" evidence="1">
    <location>
        <begin position="301"/>
        <end position="322"/>
    </location>
</feature>
<dbReference type="Pfam" id="PF07714">
    <property type="entry name" value="PK_Tyr_Ser-Thr"/>
    <property type="match status" value="1"/>
</dbReference>
<sequence>METLPHLQRLAQRASEHGINLNDRVDRDETFRPLHGGHAIVYRGTINPEGTRVAVKSLRLSPSADSAAGDRIVEEIRRWTTLQHDNVVVVFGLVTKFDFAVSIISEWIPKGNAYDYVQDLNNDPRPLVLEIARGLLYLHSNGFLHGDLRAHNVLISMDGHALLVDYGLSALIDSSFSMTAAAPIHPTIRWMAPEQVDNYGKVTAQADVWSFGMTALELFTREPPYHNIRDTRGVIQRILNGSPDRPTDETTRGRMTNQWWEICCLCWERDEPSRPPISDIVAIMEKAEVSSRRTRSFRMPVLYAVLFTVCSLTLLYFLIHIMDTA</sequence>
<dbReference type="AlphaFoldDB" id="A0A0C3EQ37"/>
<keyword evidence="1" id="KW-0472">Membrane</keyword>
<dbReference type="OrthoDB" id="122279at2759"/>
<dbReference type="GO" id="GO:0004674">
    <property type="term" value="F:protein serine/threonine kinase activity"/>
    <property type="evidence" value="ECO:0007669"/>
    <property type="project" value="TreeGrafter"/>
</dbReference>
<dbReference type="InParanoid" id="A0A0C3EQ37"/>
<dbReference type="PROSITE" id="PS00109">
    <property type="entry name" value="PROTEIN_KINASE_TYR"/>
    <property type="match status" value="1"/>
</dbReference>
<dbReference type="InterPro" id="IPR001245">
    <property type="entry name" value="Ser-Thr/Tyr_kinase_cat_dom"/>
</dbReference>
<dbReference type="GO" id="GO:0005524">
    <property type="term" value="F:ATP binding"/>
    <property type="evidence" value="ECO:0007669"/>
    <property type="project" value="InterPro"/>
</dbReference>
<dbReference type="HOGENOM" id="CLU_000288_7_18_1"/>
<proteinExistence type="predicted"/>
<dbReference type="STRING" id="1036808.A0A0C3EQ37"/>
<protein>
    <recommendedName>
        <fullName evidence="2">Protein kinase domain-containing protein</fullName>
    </recommendedName>
</protein>
<dbReference type="EMBL" id="KN822005">
    <property type="protein sequence ID" value="KIM69971.1"/>
    <property type="molecule type" value="Genomic_DNA"/>
</dbReference>
<evidence type="ECO:0000259" key="2">
    <source>
        <dbReference type="PROSITE" id="PS50011"/>
    </source>
</evidence>
<dbReference type="InterPro" id="IPR008266">
    <property type="entry name" value="Tyr_kinase_AS"/>
</dbReference>
<gene>
    <name evidence="3" type="ORF">SCLCIDRAFT_1207225</name>
</gene>